<sequence>MANFDLDKWLCLLDVDASSITTSSLHSAWTRSRSQNLRLEVTCRSNPRMAKRSPSCLPEPCTDRKLPREYQNLPYQSISTSYDSYGNAPYQEEFNMTKERIGGFAGSGDTRGYGAYDFPKNHHPESVEHLEVEPFFWT</sequence>
<evidence type="ECO:0000313" key="1">
    <source>
        <dbReference type="EMBL" id="GIY46308.1"/>
    </source>
</evidence>
<dbReference type="Proteomes" id="UP001054945">
    <property type="component" value="Unassembled WGS sequence"/>
</dbReference>
<protein>
    <submittedName>
        <fullName evidence="1">Uncharacterized protein</fullName>
    </submittedName>
</protein>
<proteinExistence type="predicted"/>
<keyword evidence="2" id="KW-1185">Reference proteome</keyword>
<comment type="caution">
    <text evidence="1">The sequence shown here is derived from an EMBL/GenBank/DDBJ whole genome shotgun (WGS) entry which is preliminary data.</text>
</comment>
<organism evidence="1 2">
    <name type="scientific">Caerostris extrusa</name>
    <name type="common">Bark spider</name>
    <name type="synonym">Caerostris bankana</name>
    <dbReference type="NCBI Taxonomy" id="172846"/>
    <lineage>
        <taxon>Eukaryota</taxon>
        <taxon>Metazoa</taxon>
        <taxon>Ecdysozoa</taxon>
        <taxon>Arthropoda</taxon>
        <taxon>Chelicerata</taxon>
        <taxon>Arachnida</taxon>
        <taxon>Araneae</taxon>
        <taxon>Araneomorphae</taxon>
        <taxon>Entelegynae</taxon>
        <taxon>Araneoidea</taxon>
        <taxon>Araneidae</taxon>
        <taxon>Caerostris</taxon>
    </lineage>
</organism>
<accession>A0AAV4TQQ2</accession>
<evidence type="ECO:0000313" key="2">
    <source>
        <dbReference type="Proteomes" id="UP001054945"/>
    </source>
</evidence>
<name>A0AAV4TQQ2_CAEEX</name>
<dbReference type="EMBL" id="BPLR01011397">
    <property type="protein sequence ID" value="GIY46308.1"/>
    <property type="molecule type" value="Genomic_DNA"/>
</dbReference>
<dbReference type="AlphaFoldDB" id="A0AAV4TQQ2"/>
<reference evidence="1 2" key="1">
    <citation type="submission" date="2021-06" db="EMBL/GenBank/DDBJ databases">
        <title>Caerostris extrusa draft genome.</title>
        <authorList>
            <person name="Kono N."/>
            <person name="Arakawa K."/>
        </authorList>
    </citation>
    <scope>NUCLEOTIDE SEQUENCE [LARGE SCALE GENOMIC DNA]</scope>
</reference>
<gene>
    <name evidence="1" type="primary">AVEN_205524_1</name>
    <name evidence="1" type="ORF">CEXT_460811</name>
</gene>